<dbReference type="KEGG" id="jcu:105639873"/>
<dbReference type="STRING" id="180498.A0A067K786"/>
<evidence type="ECO:0000313" key="9">
    <source>
        <dbReference type="Proteomes" id="UP000027138"/>
    </source>
</evidence>
<dbReference type="InterPro" id="IPR002902">
    <property type="entry name" value="GNK2"/>
</dbReference>
<dbReference type="GO" id="GO:0005576">
    <property type="term" value="C:extracellular region"/>
    <property type="evidence" value="ECO:0007669"/>
    <property type="project" value="UniProtKB-SubCell"/>
</dbReference>
<dbReference type="AlphaFoldDB" id="A0A067K786"/>
<feature type="domain" description="Gnk2-homologous" evidence="7">
    <location>
        <begin position="24"/>
        <end position="127"/>
    </location>
</feature>
<dbReference type="PANTHER" id="PTHR32411:SF51">
    <property type="entry name" value="GNK2-HOMOLOGOUS DOMAIN-CONTAINING PROTEIN"/>
    <property type="match status" value="1"/>
</dbReference>
<dbReference type="Gene3D" id="3.30.430.20">
    <property type="entry name" value="Gnk2 domain, C-X8-C-X2-C motif"/>
    <property type="match status" value="2"/>
</dbReference>
<reference evidence="8 9" key="1">
    <citation type="journal article" date="2014" name="PLoS ONE">
        <title>Global Analysis of Gene Expression Profiles in Physic Nut (Jatropha curcas L.) Seedlings Exposed to Salt Stress.</title>
        <authorList>
            <person name="Zhang L."/>
            <person name="Zhang C."/>
            <person name="Wu P."/>
            <person name="Chen Y."/>
            <person name="Li M."/>
            <person name="Jiang H."/>
            <person name="Wu G."/>
        </authorList>
    </citation>
    <scope>NUCLEOTIDE SEQUENCE [LARGE SCALE GENOMIC DNA]</scope>
    <source>
        <strain evidence="9">cv. GZQX0401</strain>
        <tissue evidence="8">Young leaves</tissue>
    </source>
</reference>
<dbReference type="PROSITE" id="PS51473">
    <property type="entry name" value="GNK2"/>
    <property type="match status" value="2"/>
</dbReference>
<evidence type="ECO:0000256" key="3">
    <source>
        <dbReference type="ARBA" id="ARBA00022729"/>
    </source>
</evidence>
<dbReference type="CDD" id="cd23509">
    <property type="entry name" value="Gnk2-like"/>
    <property type="match status" value="2"/>
</dbReference>
<proteinExistence type="inferred from homology"/>
<dbReference type="InterPro" id="IPR038408">
    <property type="entry name" value="GNK2_sf"/>
</dbReference>
<evidence type="ECO:0000256" key="4">
    <source>
        <dbReference type="ARBA" id="ARBA00022737"/>
    </source>
</evidence>
<evidence type="ECO:0000256" key="1">
    <source>
        <dbReference type="ARBA" id="ARBA00004613"/>
    </source>
</evidence>
<feature type="signal peptide" evidence="6">
    <location>
        <begin position="1"/>
        <end position="21"/>
    </location>
</feature>
<gene>
    <name evidence="8" type="ORF">JCGZ_12567</name>
</gene>
<dbReference type="PANTHER" id="PTHR32411">
    <property type="entry name" value="CYSTEINE-RICH REPEAT SECRETORY PROTEIN 38-RELATED"/>
    <property type="match status" value="1"/>
</dbReference>
<dbReference type="InterPro" id="IPR050581">
    <property type="entry name" value="CRR_secretory_protein"/>
</dbReference>
<name>A0A067K786_JATCU</name>
<dbReference type="OrthoDB" id="696781at2759"/>
<evidence type="ECO:0000313" key="8">
    <source>
        <dbReference type="EMBL" id="KDP32106.1"/>
    </source>
</evidence>
<protein>
    <recommendedName>
        <fullName evidence="7">Gnk2-homologous domain-containing protein</fullName>
    </recommendedName>
</protein>
<dbReference type="EMBL" id="KK914593">
    <property type="protein sequence ID" value="KDP32106.1"/>
    <property type="molecule type" value="Genomic_DNA"/>
</dbReference>
<dbReference type="FunFam" id="3.30.430.20:FF:000002">
    <property type="entry name" value="Cysteine-rich receptor-like protein kinase 10"/>
    <property type="match status" value="1"/>
</dbReference>
<feature type="chain" id="PRO_5001639304" description="Gnk2-homologous domain-containing protein" evidence="6">
    <location>
        <begin position="22"/>
        <end position="241"/>
    </location>
</feature>
<keyword evidence="2" id="KW-0964">Secreted</keyword>
<evidence type="ECO:0000256" key="6">
    <source>
        <dbReference type="SAM" id="SignalP"/>
    </source>
</evidence>
<keyword evidence="4" id="KW-0677">Repeat</keyword>
<organism evidence="8 9">
    <name type="scientific">Jatropha curcas</name>
    <name type="common">Barbados nut</name>
    <dbReference type="NCBI Taxonomy" id="180498"/>
    <lineage>
        <taxon>Eukaryota</taxon>
        <taxon>Viridiplantae</taxon>
        <taxon>Streptophyta</taxon>
        <taxon>Embryophyta</taxon>
        <taxon>Tracheophyta</taxon>
        <taxon>Spermatophyta</taxon>
        <taxon>Magnoliopsida</taxon>
        <taxon>eudicotyledons</taxon>
        <taxon>Gunneridae</taxon>
        <taxon>Pentapetalae</taxon>
        <taxon>rosids</taxon>
        <taxon>fabids</taxon>
        <taxon>Malpighiales</taxon>
        <taxon>Euphorbiaceae</taxon>
        <taxon>Crotonoideae</taxon>
        <taxon>Jatropheae</taxon>
        <taxon>Jatropha</taxon>
    </lineage>
</organism>
<feature type="domain" description="Gnk2-homologous" evidence="7">
    <location>
        <begin position="133"/>
        <end position="238"/>
    </location>
</feature>
<keyword evidence="9" id="KW-1185">Reference proteome</keyword>
<dbReference type="Pfam" id="PF01657">
    <property type="entry name" value="Stress-antifung"/>
    <property type="match status" value="2"/>
</dbReference>
<evidence type="ECO:0000259" key="7">
    <source>
        <dbReference type="PROSITE" id="PS51473"/>
    </source>
</evidence>
<comment type="similarity">
    <text evidence="5">Belongs to the cysteine-rich repeat secretory protein family.</text>
</comment>
<accession>A0A067K786</accession>
<comment type="subcellular location">
    <subcellularLocation>
        <location evidence="1">Secreted</location>
    </subcellularLocation>
</comment>
<evidence type="ECO:0000256" key="2">
    <source>
        <dbReference type="ARBA" id="ARBA00022525"/>
    </source>
</evidence>
<dbReference type="Proteomes" id="UP000027138">
    <property type="component" value="Unassembled WGS sequence"/>
</dbReference>
<evidence type="ECO:0000256" key="5">
    <source>
        <dbReference type="ARBA" id="ARBA00038515"/>
    </source>
</evidence>
<sequence>MAFSRFSYLLTLVLLLPTVFAKTDPLFYSCSRTENFTVSSSYAKSLHKLIENIKYLAPAKGFALGSLGQTSQDRPYGLTLCRGDISASDCLTCIAEASNEIRTRCPNNKQATIWYDNCLIKYSNINFFGQIDEQNKFYLLNVQNVSDPASFNANVKDLLSKLAENASVSPRMFAAGDMEIEGSKKVYGLAQCSRDLSSGDCQKCIDSAISELPSCCDGKKGGRVVGGSCTVRYEIYPFVNA</sequence>
<keyword evidence="3 6" id="KW-0732">Signal</keyword>